<accession>A0A4V6N706</accession>
<dbReference type="Proteomes" id="UP000292702">
    <property type="component" value="Unassembled WGS sequence"/>
</dbReference>
<sequence>MPADLRSSTKRKATEPPPEVPPSQTGKKIIPTHAVLAASEASLREVLVYTSKIDFDLAARGGEIFLHGHSVGDNRDSFHDPANPSPKALDQRCVAKGLNKVPDEIALPSDGEPLPPSEISAEEHAWFLDDVGALMRGESPASSSPRFTAAPSNPSAEVSEETSLTRPSSQPFPVKQFRLDWEASHRSAAPSDVPAEDPSSSLPSLSEDLHDSIDRGTRGKQAIKNHKKKQKKKARAAARRDFTAPGDALSAEHVGAITSSAAAHQTALNVQDSVRTSTAFVGRTVKQPLEGEAGPQGGAIPKGAFWAEKNEEVRRLVDEHQYTYVEASDEQAAVLVDKNKVVYAVRGRPPKGMHWSEVVKAAVREVERVAKDHRDEDNFWHHGRGPYPCANNGISYGGGPQTPYIFDIGEYNRGLLDGLAKHWAIQELVTHAVNIFRTFFPRLARLYDLVQLRLYMENGILNSLFENCPFAAHAFNLGRQSLSTNHADVQNLVFGLCGILPLGRFDGRRSAQLILVEPRVIIELRPGDVFFFPSAIIHHRSAPLASPDGETRQCMILFSAGSLFRWILQGHQTQLDEHKASRPGMAEEGRRRWEAGWKLYPTLDELRTQSD</sequence>
<dbReference type="EMBL" id="RWJN01000560">
    <property type="protein sequence ID" value="TCD60677.1"/>
    <property type="molecule type" value="Genomic_DNA"/>
</dbReference>
<feature type="region of interest" description="Disordered" evidence="1">
    <location>
        <begin position="137"/>
        <end position="236"/>
    </location>
</feature>
<gene>
    <name evidence="2" type="ORF">EIP91_009711</name>
</gene>
<dbReference type="AlphaFoldDB" id="A0A4V6N706"/>
<feature type="compositionally biased region" description="Low complexity" evidence="1">
    <location>
        <begin position="196"/>
        <end position="206"/>
    </location>
</feature>
<proteinExistence type="predicted"/>
<reference evidence="2 3" key="1">
    <citation type="submission" date="2018-11" db="EMBL/GenBank/DDBJ databases">
        <title>Genome assembly of Steccherinum ochraceum LE-BIN_3174, the white-rot fungus of the Steccherinaceae family (The Residual Polyporoid clade, Polyporales, Basidiomycota).</title>
        <authorList>
            <person name="Fedorova T.V."/>
            <person name="Glazunova O.A."/>
            <person name="Landesman E.O."/>
            <person name="Moiseenko K.V."/>
            <person name="Psurtseva N.V."/>
            <person name="Savinova O.S."/>
            <person name="Shakhova N.V."/>
            <person name="Tyazhelova T.V."/>
            <person name="Vasina D.V."/>
        </authorList>
    </citation>
    <scope>NUCLEOTIDE SEQUENCE [LARGE SCALE GENOMIC DNA]</scope>
    <source>
        <strain evidence="2 3">LE-BIN_3174</strain>
    </source>
</reference>
<protein>
    <submittedName>
        <fullName evidence="2">Uncharacterized protein</fullName>
    </submittedName>
</protein>
<keyword evidence="3" id="KW-1185">Reference proteome</keyword>
<comment type="caution">
    <text evidence="2">The sequence shown here is derived from an EMBL/GenBank/DDBJ whole genome shotgun (WGS) entry which is preliminary data.</text>
</comment>
<feature type="compositionally biased region" description="Basic and acidic residues" evidence="1">
    <location>
        <begin position="207"/>
        <end position="217"/>
    </location>
</feature>
<name>A0A4V6N706_9APHY</name>
<dbReference type="Gene3D" id="3.60.130.30">
    <property type="match status" value="1"/>
</dbReference>
<evidence type="ECO:0000313" key="2">
    <source>
        <dbReference type="EMBL" id="TCD60677.1"/>
    </source>
</evidence>
<feature type="region of interest" description="Disordered" evidence="1">
    <location>
        <begin position="1"/>
        <end position="28"/>
    </location>
</feature>
<organism evidence="2 3">
    <name type="scientific">Steccherinum ochraceum</name>
    <dbReference type="NCBI Taxonomy" id="92696"/>
    <lineage>
        <taxon>Eukaryota</taxon>
        <taxon>Fungi</taxon>
        <taxon>Dikarya</taxon>
        <taxon>Basidiomycota</taxon>
        <taxon>Agaricomycotina</taxon>
        <taxon>Agaricomycetes</taxon>
        <taxon>Polyporales</taxon>
        <taxon>Steccherinaceae</taxon>
        <taxon>Steccherinum</taxon>
    </lineage>
</organism>
<dbReference type="OrthoDB" id="3202607at2759"/>
<evidence type="ECO:0000256" key="1">
    <source>
        <dbReference type="SAM" id="MobiDB-lite"/>
    </source>
</evidence>
<feature type="compositionally biased region" description="Polar residues" evidence="1">
    <location>
        <begin position="140"/>
        <end position="171"/>
    </location>
</feature>
<evidence type="ECO:0000313" key="3">
    <source>
        <dbReference type="Proteomes" id="UP000292702"/>
    </source>
</evidence>
<feature type="compositionally biased region" description="Basic residues" evidence="1">
    <location>
        <begin position="221"/>
        <end position="236"/>
    </location>
</feature>